<evidence type="ECO:0000259" key="4">
    <source>
        <dbReference type="Pfam" id="PF24466"/>
    </source>
</evidence>
<dbReference type="KEGG" id="tcr:507625.10"/>
<keyword evidence="6" id="KW-1185">Reference proteome</keyword>
<dbReference type="EMBL" id="AAHK01000280">
    <property type="protein sequence ID" value="EAN94386.1"/>
    <property type="molecule type" value="Genomic_DNA"/>
</dbReference>
<name>Q4DPF1_TRYCC</name>
<dbReference type="eggNOG" id="ENOG502SGFM">
    <property type="taxonomic scope" value="Eukaryota"/>
</dbReference>
<feature type="region of interest" description="Disordered" evidence="1">
    <location>
        <begin position="1"/>
        <end position="49"/>
    </location>
</feature>
<dbReference type="PANTHER" id="PTHR33129:SF3">
    <property type="entry name" value="HOT SPOT (RHS) PROTEIN, PUTATIVE-RELATED"/>
    <property type="match status" value="1"/>
</dbReference>
<dbReference type="PANTHER" id="PTHR33129">
    <property type="entry name" value="PROTEIN KINASE DOMAIN-CONTAINING PROTEIN-RELATED"/>
    <property type="match status" value="1"/>
</dbReference>
<feature type="region of interest" description="Disordered" evidence="1">
    <location>
        <begin position="1359"/>
        <end position="1382"/>
    </location>
</feature>
<dbReference type="InterPro" id="IPR046835">
    <property type="entry name" value="RHS_N"/>
</dbReference>
<feature type="domain" description="DUF7578" evidence="4">
    <location>
        <begin position="366"/>
        <end position="430"/>
    </location>
</feature>
<feature type="domain" description="DUF7578" evidence="4">
    <location>
        <begin position="657"/>
        <end position="721"/>
    </location>
</feature>
<evidence type="ECO:0000256" key="1">
    <source>
        <dbReference type="SAM" id="MobiDB-lite"/>
    </source>
</evidence>
<feature type="domain" description="DUF7578" evidence="4">
    <location>
        <begin position="71"/>
        <end position="133"/>
    </location>
</feature>
<evidence type="ECO:0000313" key="5">
    <source>
        <dbReference type="EMBL" id="EAN94386.1"/>
    </source>
</evidence>
<protein>
    <submittedName>
        <fullName evidence="5">Retrotransposon hot spot (RHS) protein, putative</fullName>
    </submittedName>
</protein>
<comment type="caution">
    <text evidence="5">The sequence shown here is derived from an EMBL/GenBank/DDBJ whole genome shotgun (WGS) entry which is preliminary data.</text>
</comment>
<feature type="domain" description="DUF7578" evidence="4">
    <location>
        <begin position="220"/>
        <end position="284"/>
    </location>
</feature>
<feature type="domain" description="Retrotransposon hot spot protein N-terminal" evidence="3">
    <location>
        <begin position="784"/>
        <end position="901"/>
    </location>
</feature>
<dbReference type="RefSeq" id="XP_816237.1">
    <property type="nucleotide sequence ID" value="XM_811144.1"/>
</dbReference>
<reference evidence="5 6" key="1">
    <citation type="journal article" date="2005" name="Science">
        <title>The genome sequence of Trypanosoma cruzi, etiologic agent of Chagas disease.</title>
        <authorList>
            <person name="El-Sayed N.M."/>
            <person name="Myler P.J."/>
            <person name="Bartholomeu D.C."/>
            <person name="Nilsson D."/>
            <person name="Aggarwal G."/>
            <person name="Tran A.N."/>
            <person name="Ghedin E."/>
            <person name="Worthey E.A."/>
            <person name="Delcher A.L."/>
            <person name="Blandin G."/>
            <person name="Westenberger S.J."/>
            <person name="Caler E."/>
            <person name="Cerqueira G.C."/>
            <person name="Branche C."/>
            <person name="Haas B."/>
            <person name="Anupama A."/>
            <person name="Arner E."/>
            <person name="Aslund L."/>
            <person name="Attipoe P."/>
            <person name="Bontempi E."/>
            <person name="Bringaud F."/>
            <person name="Burton P."/>
            <person name="Cadag E."/>
            <person name="Campbell D.A."/>
            <person name="Carrington M."/>
            <person name="Crabtree J."/>
            <person name="Darban H."/>
            <person name="da Silveira J.F."/>
            <person name="de Jong P."/>
            <person name="Edwards K."/>
            <person name="Englund P.T."/>
            <person name="Fazelina G."/>
            <person name="Feldblyum T."/>
            <person name="Ferella M."/>
            <person name="Frasch A.C."/>
            <person name="Gull K."/>
            <person name="Horn D."/>
            <person name="Hou L."/>
            <person name="Huang Y."/>
            <person name="Kindlund E."/>
            <person name="Klingbeil M."/>
            <person name="Kluge S."/>
            <person name="Koo H."/>
            <person name="Lacerda D."/>
            <person name="Levin M.J."/>
            <person name="Lorenzi H."/>
            <person name="Louie T."/>
            <person name="Machado C.R."/>
            <person name="McCulloch R."/>
            <person name="McKenna A."/>
            <person name="Mizuno Y."/>
            <person name="Mottram J.C."/>
            <person name="Nelson S."/>
            <person name="Ochaya S."/>
            <person name="Osoegawa K."/>
            <person name="Pai G."/>
            <person name="Parsons M."/>
            <person name="Pentony M."/>
            <person name="Pettersson U."/>
            <person name="Pop M."/>
            <person name="Ramirez J.L."/>
            <person name="Rinta J."/>
            <person name="Robertson L."/>
            <person name="Salzberg S.L."/>
            <person name="Sanchez D.O."/>
            <person name="Seyler A."/>
            <person name="Sharma R."/>
            <person name="Shetty J."/>
            <person name="Simpson A.J."/>
            <person name="Sisk E."/>
            <person name="Tammi M.T."/>
            <person name="Tarleton R."/>
            <person name="Teixeira S."/>
            <person name="Van Aken S."/>
            <person name="Vogt C."/>
            <person name="Ward P.N."/>
            <person name="Wickstead B."/>
            <person name="Wortman J."/>
            <person name="White O."/>
            <person name="Fraser C.M."/>
            <person name="Stuart K.D."/>
            <person name="Andersson B."/>
        </authorList>
    </citation>
    <scope>NUCLEOTIDE SEQUENCE [LARGE SCALE GENOMIC DNA]</scope>
    <source>
        <strain evidence="5 6">CL Brener</strain>
    </source>
</reference>
<dbReference type="Pfam" id="PF20445">
    <property type="entry name" value="RHS_N"/>
    <property type="match status" value="1"/>
</dbReference>
<dbReference type="InterPro" id="IPR046836">
    <property type="entry name" value="RHS_C"/>
</dbReference>
<dbReference type="NCBIfam" id="TIGR01631">
    <property type="entry name" value="Trypano_RHS"/>
    <property type="match status" value="2"/>
</dbReference>
<evidence type="ECO:0000313" key="6">
    <source>
        <dbReference type="Proteomes" id="UP000002296"/>
    </source>
</evidence>
<dbReference type="GeneID" id="3548081"/>
<sequence>MSGRPEEGLYDNEEIQAPTVPQGDRRRARSDFEGDTDHSSTTRRRLEEMHRPKWTMNSSVEDILLEGSTNRTNMKLNDFLRSKLGDRAAVDEEYNVPMEAFVQDPEMFIQNERLLRIITALPSYSELEREMKRELDERKILFEANNKLHDEGMDSLEQWRDYEGKDTVTPVARRKINEVLTQVLTEERREAEERARWDQQQIIFNLSAKIEDLLFGGRVRVHKMKLNDFLTMEFDGRGILRANRSVLLRSFFGDPTRYIRDAGVLNEIQATDAYARMERTVREEMGLEEDVHRLHENGVLSLEQWRDYEGKDTVTPVARRKLNAAISQVLTEERRKAEEGARRDQQQIMFNLSAKIEDLLFGGRVRVHKMKLNDFLTREFDGRGILRANRSVLLRDFFGDPTRYIRDAGVLNEIQATDAYARMERTVREEMGLEEDVHRLHENGVLSLEQWRDYEGKDTVTPLVRGEINRVLTQVLTEERREAEERAVREKQVGFTLTTTIRDVLLGGRVRVMEIKPNDFLTMKLDGKGILRANRSVLLRSFFGDPTRYIRDAGVLNEIQATDAYARMERTVREEMGLEEDVHRLHENGVLSLEQWRDYEGKDTVTPLVREKLNRVLTQVLTEERREAEERARWDQQQVIFNLSAKIEDLLFGGRVRVHKMKLNDFLTREFDGRGILRANRSVLLRDFFGDPTRYIRDAGVLNEIQATDAYARMERTVREEMGLEEDVHRLHENGVNNLLGWSEVAAEVRAGVRDNTKNSLDAAAREARKPTTTIAPTYLEGYYDSVYDASWHHVVEVPGGEGTQTGIGMYVREGKPPQSWTYKKVGKTFEKDDGVQQSGAPRLKLMVLASDKGWPYKWGQGLNEFIHDCYVNCEVDRVWQTVKGYLTEWFSSHCKNKTSPDPLVLIGTPGIGKSMNAGSYLLYQLLHCDLEELQMVAYFIADQTFLFDKTARTVSLYTSEASILSILGGFSRRGVKGYIIYDVALKGHQPSAGLPCEGWGMIVVTSPNKNNYESWAKLVRAKQIIMNCPEENDVRAMCIWKKHNRQLAEEEADYWKKVNGRMDRVGPLLRYIFDDSEYNDRIDSCESKVKSMNLFDTNYYSILGTNEVCDDSHISHKLVRVVRLRGRKNSELPLNALISSYLGNLVTCKLAELMAPNDFILLILAIKDDLLSKTLEKYSVFTFLSEGFVNTIIPKLKELKLEKNAPPNLCALELYPHERPLKPCLLRCLSQLVSKINIEYRVLYKPKVQNFPLVDAFFFVESDPKTLVGLQITTAGEHHTIPSTVRQFNERMAKYFNGWEQFSEGLSWEIIYIQHADSTPMNGWQRCGVVNTNNLTPAEKKIVTFWEKKVHQYQVSVSSRDLKEKEEALPSVEEQQEQETD</sequence>
<feature type="domain" description="Retrotransposon hot spot protein,C-terminal" evidence="2">
    <location>
        <begin position="905"/>
        <end position="1201"/>
    </location>
</feature>
<organism evidence="5 6">
    <name type="scientific">Trypanosoma cruzi (strain CL Brener)</name>
    <dbReference type="NCBI Taxonomy" id="353153"/>
    <lineage>
        <taxon>Eukaryota</taxon>
        <taxon>Discoba</taxon>
        <taxon>Euglenozoa</taxon>
        <taxon>Kinetoplastea</taxon>
        <taxon>Metakinetoplastina</taxon>
        <taxon>Trypanosomatida</taxon>
        <taxon>Trypanosomatidae</taxon>
        <taxon>Trypanosoma</taxon>
        <taxon>Schizotrypanum</taxon>
    </lineage>
</organism>
<dbReference type="InterPro" id="IPR006518">
    <property type="entry name" value="Trypano_RHS"/>
</dbReference>
<dbReference type="Pfam" id="PF07999">
    <property type="entry name" value="RHSP"/>
    <property type="match status" value="1"/>
</dbReference>
<proteinExistence type="predicted"/>
<dbReference type="Proteomes" id="UP000002296">
    <property type="component" value="Unassembled WGS sequence"/>
</dbReference>
<dbReference type="STRING" id="353153.Q4DPF1"/>
<dbReference type="AlphaFoldDB" id="Q4DPF1"/>
<feature type="domain" description="DUF7578" evidence="4">
    <location>
        <begin position="511"/>
        <end position="575"/>
    </location>
</feature>
<dbReference type="InterPro" id="IPR052980">
    <property type="entry name" value="Crinkler_effector"/>
</dbReference>
<dbReference type="InParanoid" id="Q4DPF1"/>
<feature type="compositionally biased region" description="Basic and acidic residues" evidence="1">
    <location>
        <begin position="23"/>
        <end position="49"/>
    </location>
</feature>
<dbReference type="PaxDb" id="353153-Q4DPF1"/>
<dbReference type="Pfam" id="PF24466">
    <property type="entry name" value="DUF7578"/>
    <property type="match status" value="5"/>
</dbReference>
<accession>Q4DPF1</accession>
<gene>
    <name evidence="5" type="ORF">Tc00.1047053507625.10</name>
</gene>
<dbReference type="InterPro" id="IPR056000">
    <property type="entry name" value="DUF7578"/>
</dbReference>
<evidence type="ECO:0000259" key="3">
    <source>
        <dbReference type="Pfam" id="PF20445"/>
    </source>
</evidence>
<evidence type="ECO:0000259" key="2">
    <source>
        <dbReference type="Pfam" id="PF07999"/>
    </source>
</evidence>